<proteinExistence type="predicted"/>
<organism evidence="1 2">
    <name type="scientific">Steinernema carpocapsae</name>
    <name type="common">Entomopathogenic nematode</name>
    <dbReference type="NCBI Taxonomy" id="34508"/>
    <lineage>
        <taxon>Eukaryota</taxon>
        <taxon>Metazoa</taxon>
        <taxon>Ecdysozoa</taxon>
        <taxon>Nematoda</taxon>
        <taxon>Chromadorea</taxon>
        <taxon>Rhabditida</taxon>
        <taxon>Tylenchina</taxon>
        <taxon>Panagrolaimomorpha</taxon>
        <taxon>Strongyloidoidea</taxon>
        <taxon>Steinernematidae</taxon>
        <taxon>Steinernema</taxon>
    </lineage>
</organism>
<evidence type="ECO:0000313" key="2">
    <source>
        <dbReference type="Proteomes" id="UP000298663"/>
    </source>
</evidence>
<accession>A0A4U5PI75</accession>
<reference evidence="1 2" key="1">
    <citation type="journal article" date="2015" name="Genome Biol.">
        <title>Comparative genomics of Steinernema reveals deeply conserved gene regulatory networks.</title>
        <authorList>
            <person name="Dillman A.R."/>
            <person name="Macchietto M."/>
            <person name="Porter C.F."/>
            <person name="Rogers A."/>
            <person name="Williams B."/>
            <person name="Antoshechkin I."/>
            <person name="Lee M.M."/>
            <person name="Goodwin Z."/>
            <person name="Lu X."/>
            <person name="Lewis E.E."/>
            <person name="Goodrich-Blair H."/>
            <person name="Stock S.P."/>
            <person name="Adams B.J."/>
            <person name="Sternberg P.W."/>
            <person name="Mortazavi A."/>
        </authorList>
    </citation>
    <scope>NUCLEOTIDE SEQUENCE [LARGE SCALE GENOMIC DNA]</scope>
    <source>
        <strain evidence="1 2">ALL</strain>
    </source>
</reference>
<name>A0A4U5PI75_STECR</name>
<sequence length="242" mass="28727">MEYLEVKFIIFPNSNSLKYDKRNPKMKEFLAHPQTSDWQIFAFSVSTALPSMNEGLYQPVSEQDLLLIQKALLKSDVPVRVSLFEEEQALPDFSFAPVIKELVNCLQRVKHFACHRNDPFLEEIVIRYIDMGSLRTLELSSFKLSEKLVAKIAEWLRGREFQYLRISTNEEDMVCFDRLVKLICEIGKEYEQTHSKTKLYVHKNVLNRYSDFRKFKFTEYLQFHDPWDIVVRGSVYNPHEWL</sequence>
<dbReference type="Proteomes" id="UP000298663">
    <property type="component" value="Unassembled WGS sequence"/>
</dbReference>
<gene>
    <name evidence="1" type="ORF">L596_009967</name>
</gene>
<dbReference type="EMBL" id="AZBU02000002">
    <property type="protein sequence ID" value="TKR95854.1"/>
    <property type="molecule type" value="Genomic_DNA"/>
</dbReference>
<keyword evidence="2" id="KW-1185">Reference proteome</keyword>
<dbReference type="AlphaFoldDB" id="A0A4U5PI75"/>
<evidence type="ECO:0008006" key="3">
    <source>
        <dbReference type="Google" id="ProtNLM"/>
    </source>
</evidence>
<reference evidence="1 2" key="2">
    <citation type="journal article" date="2019" name="G3 (Bethesda)">
        <title>Hybrid Assembly of the Genome of the Entomopathogenic Nematode Steinernema carpocapsae Identifies the X-Chromosome.</title>
        <authorList>
            <person name="Serra L."/>
            <person name="Macchietto M."/>
            <person name="Macias-Munoz A."/>
            <person name="McGill C.J."/>
            <person name="Rodriguez I.M."/>
            <person name="Rodriguez B."/>
            <person name="Murad R."/>
            <person name="Mortazavi A."/>
        </authorList>
    </citation>
    <scope>NUCLEOTIDE SEQUENCE [LARGE SCALE GENOMIC DNA]</scope>
    <source>
        <strain evidence="1 2">ALL</strain>
    </source>
</reference>
<comment type="caution">
    <text evidence="1">The sequence shown here is derived from an EMBL/GenBank/DDBJ whole genome shotgun (WGS) entry which is preliminary data.</text>
</comment>
<protein>
    <recommendedName>
        <fullName evidence="3">DUF38 domain-containing protein</fullName>
    </recommendedName>
</protein>
<evidence type="ECO:0000313" key="1">
    <source>
        <dbReference type="EMBL" id="TKR95854.1"/>
    </source>
</evidence>